<protein>
    <submittedName>
        <fullName evidence="1">Uncharacterized protein</fullName>
    </submittedName>
</protein>
<reference evidence="1" key="1">
    <citation type="submission" date="2013-07" db="EMBL/GenBank/DDBJ databases">
        <title>The genome of an arbuscular mycorrhizal fungus provides insights into the evolution of the oldest plant symbiosis.</title>
        <authorList>
            <consortium name="DOE Joint Genome Institute"/>
            <person name="Tisserant E."/>
            <person name="Malbreil M."/>
            <person name="Kuo A."/>
            <person name="Kohler A."/>
            <person name="Symeonidi A."/>
            <person name="Balestrini R."/>
            <person name="Charron P."/>
            <person name="Duensing N."/>
            <person name="Frei-dit-Frey N."/>
            <person name="Gianinazzi-Pearson V."/>
            <person name="Gilbert B."/>
            <person name="Handa Y."/>
            <person name="Hijri M."/>
            <person name="Kaul R."/>
            <person name="Kawaguchi M."/>
            <person name="Krajinski F."/>
            <person name="Lammers P."/>
            <person name="Lapierre D."/>
            <person name="Masclaux F.G."/>
            <person name="Murat C."/>
            <person name="Morin E."/>
            <person name="Ndikumana S."/>
            <person name="Pagni M."/>
            <person name="Petitpierre D."/>
            <person name="Requena N."/>
            <person name="Rosikiewicz P."/>
            <person name="Riley R."/>
            <person name="Saito K."/>
            <person name="San Clemente H."/>
            <person name="Shapiro H."/>
            <person name="van Tuinen D."/>
            <person name="Becard G."/>
            <person name="Bonfante P."/>
            <person name="Paszkowski U."/>
            <person name="Shachar-Hill Y."/>
            <person name="Young J.P."/>
            <person name="Sanders I.R."/>
            <person name="Henrissat B."/>
            <person name="Rensing S.A."/>
            <person name="Grigoriev I.V."/>
            <person name="Corradi N."/>
            <person name="Roux C."/>
            <person name="Martin F."/>
        </authorList>
    </citation>
    <scope>NUCLEOTIDE SEQUENCE</scope>
    <source>
        <strain evidence="1">DAOM 197198</strain>
    </source>
</reference>
<dbReference type="AlphaFoldDB" id="U9TGM4"/>
<dbReference type="EMBL" id="KI290515">
    <property type="protein sequence ID" value="ESA07300.1"/>
    <property type="molecule type" value="Genomic_DNA"/>
</dbReference>
<organism evidence="1">
    <name type="scientific">Rhizophagus irregularis (strain DAOM 181602 / DAOM 197198 / MUCL 43194)</name>
    <name type="common">Arbuscular mycorrhizal fungus</name>
    <name type="synonym">Glomus intraradices</name>
    <dbReference type="NCBI Taxonomy" id="747089"/>
    <lineage>
        <taxon>Eukaryota</taxon>
        <taxon>Fungi</taxon>
        <taxon>Fungi incertae sedis</taxon>
        <taxon>Mucoromycota</taxon>
        <taxon>Glomeromycotina</taxon>
        <taxon>Glomeromycetes</taxon>
        <taxon>Glomerales</taxon>
        <taxon>Glomeraceae</taxon>
        <taxon>Rhizophagus</taxon>
    </lineage>
</organism>
<proteinExistence type="predicted"/>
<dbReference type="HOGENOM" id="CLU_2559456_0_0_1"/>
<gene>
    <name evidence="1" type="ORF">GLOINDRAFT_33067</name>
</gene>
<sequence>MDDLRPIFPVFIMIKNTIVVMCAYQWLNEIFVANPISVWSDDNEIMLTAILSSGYLLISFSDVVGHWTGRSSQMDFCQLELD</sequence>
<accession>U9TGM4</accession>
<name>U9TGM4_RHIID</name>
<evidence type="ECO:0000313" key="1">
    <source>
        <dbReference type="EMBL" id="ESA07300.1"/>
    </source>
</evidence>